<sequence>MDGRRVVFLGAILLIGCDARGEGRTTAAPEAAAPVAAAPEVAPTPAAAAATAASAGELDPSRGAQIGAVYEAYLTPHQEGDEEENTPATTPKQFRSSTPSQSRAAREAAGHRAHGQVRFSNDFSRAFIDVKIEGIDPKTINMFHIHCGKPGILGPILVDFAHATDLQSNLADSVFSVEIRNEHLVQTVEHAHGLVGAFTSGCVIPSPSLGSVAPVKVSTVAGMAQLARDGELYFNLHTTGQTYFGDIRGQLHPAAPR</sequence>
<evidence type="ECO:0000313" key="3">
    <source>
        <dbReference type="EMBL" id="WAS95376.1"/>
    </source>
</evidence>
<dbReference type="Proteomes" id="UP001164459">
    <property type="component" value="Chromosome"/>
</dbReference>
<evidence type="ECO:0000259" key="2">
    <source>
        <dbReference type="Pfam" id="PF07452"/>
    </source>
</evidence>
<dbReference type="Pfam" id="PF07452">
    <property type="entry name" value="CHRD"/>
    <property type="match status" value="1"/>
</dbReference>
<protein>
    <submittedName>
        <fullName evidence="3">CHRD domain-containing protein</fullName>
    </submittedName>
</protein>
<gene>
    <name evidence="3" type="ORF">O0S08_04385</name>
</gene>
<keyword evidence="4" id="KW-1185">Reference proteome</keyword>
<name>A0ABY7H7Y9_9BACT</name>
<proteinExistence type="predicted"/>
<dbReference type="RefSeq" id="WP_269037708.1">
    <property type="nucleotide sequence ID" value="NZ_CP114040.1"/>
</dbReference>
<evidence type="ECO:0000256" key="1">
    <source>
        <dbReference type="SAM" id="MobiDB-lite"/>
    </source>
</evidence>
<feature type="region of interest" description="Disordered" evidence="1">
    <location>
        <begin position="78"/>
        <end position="115"/>
    </location>
</feature>
<feature type="domain" description="CHRD" evidence="2">
    <location>
        <begin position="109"/>
        <end position="251"/>
    </location>
</feature>
<organism evidence="3 4">
    <name type="scientific">Nannocystis punicea</name>
    <dbReference type="NCBI Taxonomy" id="2995304"/>
    <lineage>
        <taxon>Bacteria</taxon>
        <taxon>Pseudomonadati</taxon>
        <taxon>Myxococcota</taxon>
        <taxon>Polyangia</taxon>
        <taxon>Nannocystales</taxon>
        <taxon>Nannocystaceae</taxon>
        <taxon>Nannocystis</taxon>
    </lineage>
</organism>
<accession>A0ABY7H7Y9</accession>
<dbReference type="PROSITE" id="PS51257">
    <property type="entry name" value="PROKAR_LIPOPROTEIN"/>
    <property type="match status" value="1"/>
</dbReference>
<evidence type="ECO:0000313" key="4">
    <source>
        <dbReference type="Proteomes" id="UP001164459"/>
    </source>
</evidence>
<dbReference type="InterPro" id="IPR010895">
    <property type="entry name" value="CHRD"/>
</dbReference>
<reference evidence="3" key="1">
    <citation type="submission" date="2022-11" db="EMBL/GenBank/DDBJ databases">
        <title>Minimal conservation of predation-associated metabolite biosynthetic gene clusters underscores biosynthetic potential of Myxococcota including descriptions for ten novel species: Archangium lansinium sp. nov., Myxococcus landrumus sp. nov., Nannocystis bai.</title>
        <authorList>
            <person name="Ahearne A."/>
            <person name="Stevens C."/>
            <person name="Dowd S."/>
        </authorList>
    </citation>
    <scope>NUCLEOTIDE SEQUENCE</scope>
    <source>
        <strain evidence="3">Fl3</strain>
    </source>
</reference>
<dbReference type="EMBL" id="CP114040">
    <property type="protein sequence ID" value="WAS95376.1"/>
    <property type="molecule type" value="Genomic_DNA"/>
</dbReference>
<feature type="compositionally biased region" description="Polar residues" evidence="1">
    <location>
        <begin position="86"/>
        <end position="102"/>
    </location>
</feature>